<reference evidence="1" key="1">
    <citation type="submission" date="2014-09" db="EMBL/GenBank/DDBJ databases">
        <authorList>
            <person name="Magalhaes I.L.F."/>
            <person name="Oliveira U."/>
            <person name="Santos F.R."/>
            <person name="Vidigal T.H.D.A."/>
            <person name="Brescovit A.D."/>
            <person name="Santos A.J."/>
        </authorList>
    </citation>
    <scope>NUCLEOTIDE SEQUENCE</scope>
    <source>
        <tissue evidence="1">Shoot tissue taken approximately 20 cm above the soil surface</tissue>
    </source>
</reference>
<protein>
    <submittedName>
        <fullName evidence="1">Uncharacterized protein</fullName>
    </submittedName>
</protein>
<name>A0A0A8ZM79_ARUDO</name>
<dbReference type="EMBL" id="GBRH01259102">
    <property type="protein sequence ID" value="JAD38793.1"/>
    <property type="molecule type" value="Transcribed_RNA"/>
</dbReference>
<sequence>MRTPIWQACVSKEHSEWETDWWWQD</sequence>
<evidence type="ECO:0000313" key="1">
    <source>
        <dbReference type="EMBL" id="JAD38793.1"/>
    </source>
</evidence>
<reference evidence="1" key="2">
    <citation type="journal article" date="2015" name="Data Brief">
        <title>Shoot transcriptome of the giant reed, Arundo donax.</title>
        <authorList>
            <person name="Barrero R.A."/>
            <person name="Guerrero F.D."/>
            <person name="Moolhuijzen P."/>
            <person name="Goolsby J.A."/>
            <person name="Tidwell J."/>
            <person name="Bellgard S.E."/>
            <person name="Bellgard M.I."/>
        </authorList>
    </citation>
    <scope>NUCLEOTIDE SEQUENCE</scope>
    <source>
        <tissue evidence="1">Shoot tissue taken approximately 20 cm above the soil surface</tissue>
    </source>
</reference>
<accession>A0A0A8ZM79</accession>
<organism evidence="1">
    <name type="scientific">Arundo donax</name>
    <name type="common">Giant reed</name>
    <name type="synonym">Donax arundinaceus</name>
    <dbReference type="NCBI Taxonomy" id="35708"/>
    <lineage>
        <taxon>Eukaryota</taxon>
        <taxon>Viridiplantae</taxon>
        <taxon>Streptophyta</taxon>
        <taxon>Embryophyta</taxon>
        <taxon>Tracheophyta</taxon>
        <taxon>Spermatophyta</taxon>
        <taxon>Magnoliopsida</taxon>
        <taxon>Liliopsida</taxon>
        <taxon>Poales</taxon>
        <taxon>Poaceae</taxon>
        <taxon>PACMAD clade</taxon>
        <taxon>Arundinoideae</taxon>
        <taxon>Arundineae</taxon>
        <taxon>Arundo</taxon>
    </lineage>
</organism>
<proteinExistence type="predicted"/>
<dbReference type="AlphaFoldDB" id="A0A0A8ZM79"/>